<dbReference type="PANTHER" id="PTHR18952">
    <property type="entry name" value="CARBONIC ANHYDRASE"/>
    <property type="match status" value="1"/>
</dbReference>
<dbReference type="PROSITE" id="PS51144">
    <property type="entry name" value="ALPHA_CA_2"/>
    <property type="match status" value="1"/>
</dbReference>
<dbReference type="InterPro" id="IPR036398">
    <property type="entry name" value="CA_dom_sf"/>
</dbReference>
<dbReference type="GO" id="GO:0004089">
    <property type="term" value="F:carbonate dehydratase activity"/>
    <property type="evidence" value="ECO:0007669"/>
    <property type="project" value="InterPro"/>
</dbReference>
<accession>A0A087U2K7</accession>
<gene>
    <name evidence="3" type="ORF">X975_05070</name>
</gene>
<dbReference type="GO" id="GO:0006730">
    <property type="term" value="P:one-carbon metabolic process"/>
    <property type="evidence" value="ECO:0007669"/>
    <property type="project" value="TreeGrafter"/>
</dbReference>
<feature type="domain" description="Alpha-carbonic anhydrase" evidence="2">
    <location>
        <begin position="1"/>
        <end position="129"/>
    </location>
</feature>
<dbReference type="Proteomes" id="UP000054359">
    <property type="component" value="Unassembled WGS sequence"/>
</dbReference>
<evidence type="ECO:0000313" key="3">
    <source>
        <dbReference type="EMBL" id="KFM71596.1"/>
    </source>
</evidence>
<dbReference type="Gene3D" id="3.10.200.10">
    <property type="entry name" value="Alpha carbonic anhydrase"/>
    <property type="match status" value="1"/>
</dbReference>
<protein>
    <submittedName>
        <fullName evidence="3">Carbonic anhydrase-related protein 10</fullName>
    </submittedName>
</protein>
<dbReference type="OrthoDB" id="6415244at2759"/>
<feature type="non-terminal residue" evidence="3">
    <location>
        <position position="158"/>
    </location>
</feature>
<dbReference type="InterPro" id="IPR001148">
    <property type="entry name" value="CA_dom"/>
</dbReference>
<dbReference type="EMBL" id="KK117857">
    <property type="protein sequence ID" value="KFM71596.1"/>
    <property type="molecule type" value="Genomic_DNA"/>
</dbReference>
<evidence type="ECO:0000313" key="4">
    <source>
        <dbReference type="Proteomes" id="UP000054359"/>
    </source>
</evidence>
<dbReference type="SUPFAM" id="SSF51069">
    <property type="entry name" value="Carbonic anhydrase"/>
    <property type="match status" value="1"/>
</dbReference>
<evidence type="ECO:0000256" key="1">
    <source>
        <dbReference type="ARBA" id="ARBA00010718"/>
    </source>
</evidence>
<reference evidence="3 4" key="1">
    <citation type="submission" date="2013-11" db="EMBL/GenBank/DDBJ databases">
        <title>Genome sequencing of Stegodyphus mimosarum.</title>
        <authorList>
            <person name="Bechsgaard J."/>
        </authorList>
    </citation>
    <scope>NUCLEOTIDE SEQUENCE [LARGE SCALE GENOMIC DNA]</scope>
</reference>
<dbReference type="Pfam" id="PF00194">
    <property type="entry name" value="Carb_anhydrase"/>
    <property type="match status" value="1"/>
</dbReference>
<proteinExistence type="inferred from homology"/>
<comment type="similarity">
    <text evidence="1">Belongs to the alpha-carbonic anhydrase family.</text>
</comment>
<evidence type="ECO:0000259" key="2">
    <source>
        <dbReference type="PROSITE" id="PS51144"/>
    </source>
</evidence>
<dbReference type="SMART" id="SM01057">
    <property type="entry name" value="Carb_anhydrase"/>
    <property type="match status" value="1"/>
</dbReference>
<name>A0A087U2K7_STEMI</name>
<dbReference type="InterPro" id="IPR023561">
    <property type="entry name" value="Carbonic_anhydrase_a-class"/>
</dbReference>
<dbReference type="PANTHER" id="PTHR18952:SF208">
    <property type="entry name" value="CARBONIC ANHYDRASE XA-RELATED"/>
    <property type="match status" value="1"/>
</dbReference>
<dbReference type="STRING" id="407821.A0A087U2K7"/>
<organism evidence="3 4">
    <name type="scientific">Stegodyphus mimosarum</name>
    <name type="common">African social velvet spider</name>
    <dbReference type="NCBI Taxonomy" id="407821"/>
    <lineage>
        <taxon>Eukaryota</taxon>
        <taxon>Metazoa</taxon>
        <taxon>Ecdysozoa</taxon>
        <taxon>Arthropoda</taxon>
        <taxon>Chelicerata</taxon>
        <taxon>Arachnida</taxon>
        <taxon>Araneae</taxon>
        <taxon>Araneomorphae</taxon>
        <taxon>Entelegynae</taxon>
        <taxon>Eresoidea</taxon>
        <taxon>Eresidae</taxon>
        <taxon>Stegodyphus</taxon>
    </lineage>
</organism>
<keyword evidence="4" id="KW-1185">Reference proteome</keyword>
<dbReference type="OMA" id="HVIAYNT"/>
<dbReference type="AlphaFoldDB" id="A0A087U2K7"/>
<dbReference type="GO" id="GO:0008270">
    <property type="term" value="F:zinc ion binding"/>
    <property type="evidence" value="ECO:0007669"/>
    <property type="project" value="InterPro"/>
</dbReference>
<sequence length="158" mass="18420">MALQKNQGLVGISILLQTGDLSNPELRIITSQLHRIVHRGEEAQLKYLSLRDLLPETQYYMTYEGSTTMPGCYETVTWIVMNKPIYITKQQLFALRRLMQGDERNPKAPLADNFRPTMDLNQRTIRTNIDFKRIPPTFETGRKDLDTAFVHAQWHTKR</sequence>